<dbReference type="Proteomes" id="UP000632498">
    <property type="component" value="Unassembled WGS sequence"/>
</dbReference>
<dbReference type="GO" id="GO:0009882">
    <property type="term" value="F:blue light photoreceptor activity"/>
    <property type="evidence" value="ECO:0007669"/>
    <property type="project" value="InterPro"/>
</dbReference>
<keyword evidence="3" id="KW-1185">Reference proteome</keyword>
<proteinExistence type="predicted"/>
<protein>
    <recommendedName>
        <fullName evidence="1">BLUF domain-containing protein</fullName>
    </recommendedName>
</protein>
<organism evidence="2 3">
    <name type="scientific">Terasakiella brassicae</name>
    <dbReference type="NCBI Taxonomy" id="1634917"/>
    <lineage>
        <taxon>Bacteria</taxon>
        <taxon>Pseudomonadati</taxon>
        <taxon>Pseudomonadota</taxon>
        <taxon>Alphaproteobacteria</taxon>
        <taxon>Rhodospirillales</taxon>
        <taxon>Terasakiellaceae</taxon>
        <taxon>Terasakiella</taxon>
    </lineage>
</organism>
<dbReference type="Pfam" id="PF04940">
    <property type="entry name" value="BLUF"/>
    <property type="match status" value="1"/>
</dbReference>
<feature type="domain" description="BLUF" evidence="1">
    <location>
        <begin position="3"/>
        <end position="94"/>
    </location>
</feature>
<reference evidence="2" key="1">
    <citation type="journal article" date="2014" name="Int. J. Syst. Evol. Microbiol.">
        <title>Complete genome sequence of Corynebacterium casei LMG S-19264T (=DSM 44701T), isolated from a smear-ripened cheese.</title>
        <authorList>
            <consortium name="US DOE Joint Genome Institute (JGI-PGF)"/>
            <person name="Walter F."/>
            <person name="Albersmeier A."/>
            <person name="Kalinowski J."/>
            <person name="Ruckert C."/>
        </authorList>
    </citation>
    <scope>NUCLEOTIDE SEQUENCE</scope>
    <source>
        <strain evidence="2">CGMCC 1.15254</strain>
    </source>
</reference>
<sequence>MSEIQLIYVSQISPGFDLCDLESILATAVENNKKHNITGVLTVLNDVFIQVLEGESVKVEQLVAKIEKDKRNFGLIVLQSNPIEHRLFPDWSMGYVDESHYKVRDIGYFQEILSLEETLKKMTDDTSWVADFLRNCVEHYSQRKT</sequence>
<dbReference type="SUPFAM" id="SSF54975">
    <property type="entry name" value="Acylphosphatase/BLUF domain-like"/>
    <property type="match status" value="1"/>
</dbReference>
<dbReference type="SMART" id="SM01034">
    <property type="entry name" value="BLUF"/>
    <property type="match status" value="1"/>
</dbReference>
<gene>
    <name evidence="2" type="ORF">GCM10011332_07800</name>
</gene>
<dbReference type="InterPro" id="IPR036046">
    <property type="entry name" value="Acylphosphatase-like_dom_sf"/>
</dbReference>
<evidence type="ECO:0000313" key="3">
    <source>
        <dbReference type="Proteomes" id="UP000632498"/>
    </source>
</evidence>
<name>A0A917F8L1_9PROT</name>
<dbReference type="EMBL" id="BMHV01000004">
    <property type="protein sequence ID" value="GGF56781.1"/>
    <property type="molecule type" value="Genomic_DNA"/>
</dbReference>
<dbReference type="RefSeq" id="WP_188661839.1">
    <property type="nucleotide sequence ID" value="NZ_BMHV01000004.1"/>
</dbReference>
<accession>A0A917F8L1</accession>
<dbReference type="Gene3D" id="3.30.70.100">
    <property type="match status" value="1"/>
</dbReference>
<reference evidence="2" key="2">
    <citation type="submission" date="2020-09" db="EMBL/GenBank/DDBJ databases">
        <authorList>
            <person name="Sun Q."/>
            <person name="Zhou Y."/>
        </authorList>
    </citation>
    <scope>NUCLEOTIDE SEQUENCE</scope>
    <source>
        <strain evidence="2">CGMCC 1.15254</strain>
    </source>
</reference>
<evidence type="ECO:0000313" key="2">
    <source>
        <dbReference type="EMBL" id="GGF56781.1"/>
    </source>
</evidence>
<dbReference type="GO" id="GO:0071949">
    <property type="term" value="F:FAD binding"/>
    <property type="evidence" value="ECO:0007669"/>
    <property type="project" value="InterPro"/>
</dbReference>
<comment type="caution">
    <text evidence="2">The sequence shown here is derived from an EMBL/GenBank/DDBJ whole genome shotgun (WGS) entry which is preliminary data.</text>
</comment>
<dbReference type="InterPro" id="IPR007024">
    <property type="entry name" value="BLUF_domain"/>
</dbReference>
<evidence type="ECO:0000259" key="1">
    <source>
        <dbReference type="PROSITE" id="PS50925"/>
    </source>
</evidence>
<dbReference type="PROSITE" id="PS50925">
    <property type="entry name" value="BLUF"/>
    <property type="match status" value="1"/>
</dbReference>
<dbReference type="AlphaFoldDB" id="A0A917F8L1"/>